<dbReference type="Gene3D" id="3.30.70.60">
    <property type="match status" value="1"/>
</dbReference>
<evidence type="ECO:0000256" key="2">
    <source>
        <dbReference type="ARBA" id="ARBA00035294"/>
    </source>
</evidence>
<dbReference type="GO" id="GO:1990904">
    <property type="term" value="C:ribonucleoprotein complex"/>
    <property type="evidence" value="ECO:0007669"/>
    <property type="project" value="UniProtKB-KW"/>
</dbReference>
<dbReference type="GO" id="GO:0005840">
    <property type="term" value="C:ribosome"/>
    <property type="evidence" value="ECO:0007669"/>
    <property type="project" value="UniProtKB-KW"/>
</dbReference>
<evidence type="ECO:0000313" key="5">
    <source>
        <dbReference type="Proteomes" id="UP000824139"/>
    </source>
</evidence>
<accession>A0A9D1FWV1</accession>
<gene>
    <name evidence="3 4" type="primary">rpsF</name>
    <name evidence="4" type="ORF">IAD41_08020</name>
</gene>
<dbReference type="GO" id="GO:0003735">
    <property type="term" value="F:structural constituent of ribosome"/>
    <property type="evidence" value="ECO:0007669"/>
    <property type="project" value="InterPro"/>
</dbReference>
<reference evidence="4" key="2">
    <citation type="journal article" date="2021" name="PeerJ">
        <title>Extensive microbial diversity within the chicken gut microbiome revealed by metagenomics and culture.</title>
        <authorList>
            <person name="Gilroy R."/>
            <person name="Ravi A."/>
            <person name="Getino M."/>
            <person name="Pursley I."/>
            <person name="Horton D.L."/>
            <person name="Alikhan N.F."/>
            <person name="Baker D."/>
            <person name="Gharbi K."/>
            <person name="Hall N."/>
            <person name="Watson M."/>
            <person name="Adriaenssens E.M."/>
            <person name="Foster-Nyarko E."/>
            <person name="Jarju S."/>
            <person name="Secka A."/>
            <person name="Antonio M."/>
            <person name="Oren A."/>
            <person name="Chaudhuri R.R."/>
            <person name="La Ragione R."/>
            <person name="Hildebrand F."/>
            <person name="Pallen M.J."/>
        </authorList>
    </citation>
    <scope>NUCLEOTIDE SEQUENCE</scope>
    <source>
        <strain evidence="4">CHK152-2994</strain>
    </source>
</reference>
<keyword evidence="3 4" id="KW-0689">Ribosomal protein</keyword>
<comment type="caution">
    <text evidence="4">The sequence shown here is derived from an EMBL/GenBank/DDBJ whole genome shotgun (WGS) entry which is preliminary data.</text>
</comment>
<dbReference type="InterPro" id="IPR000529">
    <property type="entry name" value="Ribosomal_bS6"/>
</dbReference>
<name>A0A9D1FWV1_9BACT</name>
<proteinExistence type="inferred from homology"/>
<dbReference type="CDD" id="cd00473">
    <property type="entry name" value="bS6"/>
    <property type="match status" value="1"/>
</dbReference>
<comment type="function">
    <text evidence="3">Binds together with bS18 to 16S ribosomal RNA.</text>
</comment>
<organism evidence="4 5">
    <name type="scientific">Candidatus Scatenecus faecavium</name>
    <dbReference type="NCBI Taxonomy" id="2840915"/>
    <lineage>
        <taxon>Bacteria</taxon>
        <taxon>Candidatus Scatenecus</taxon>
    </lineage>
</organism>
<keyword evidence="3" id="KW-0699">rRNA-binding</keyword>
<evidence type="ECO:0000256" key="3">
    <source>
        <dbReference type="HAMAP-Rule" id="MF_00360"/>
    </source>
</evidence>
<dbReference type="EMBL" id="DVJO01000174">
    <property type="protein sequence ID" value="HIS83532.1"/>
    <property type="molecule type" value="Genomic_DNA"/>
</dbReference>
<dbReference type="SUPFAM" id="SSF54995">
    <property type="entry name" value="Ribosomal protein S6"/>
    <property type="match status" value="1"/>
</dbReference>
<dbReference type="AlphaFoldDB" id="A0A9D1FWV1"/>
<sequence>MKTYELLTVFKPNLDAEEADKQIAKLNETIVEFGGKVEATDKIGRKKLAYDIQNFRDGFFATLTFTLPADKVAELKRQLRLNDNVLRTMFLEVSKKQTV</sequence>
<dbReference type="InterPro" id="IPR014717">
    <property type="entry name" value="Transl_elong_EF1B/ribsomal_bS6"/>
</dbReference>
<dbReference type="GO" id="GO:0005737">
    <property type="term" value="C:cytoplasm"/>
    <property type="evidence" value="ECO:0007669"/>
    <property type="project" value="UniProtKB-ARBA"/>
</dbReference>
<reference evidence="4" key="1">
    <citation type="submission" date="2020-10" db="EMBL/GenBank/DDBJ databases">
        <authorList>
            <person name="Gilroy R."/>
        </authorList>
    </citation>
    <scope>NUCLEOTIDE SEQUENCE</scope>
    <source>
        <strain evidence="4">CHK152-2994</strain>
    </source>
</reference>
<evidence type="ECO:0000256" key="1">
    <source>
        <dbReference type="ARBA" id="ARBA00009512"/>
    </source>
</evidence>
<dbReference type="InterPro" id="IPR020814">
    <property type="entry name" value="Ribosomal_S6_plastid/chlpt"/>
</dbReference>
<keyword evidence="3" id="KW-0694">RNA-binding</keyword>
<dbReference type="InterPro" id="IPR035980">
    <property type="entry name" value="Ribosomal_bS6_sf"/>
</dbReference>
<dbReference type="HAMAP" id="MF_00360">
    <property type="entry name" value="Ribosomal_bS6"/>
    <property type="match status" value="1"/>
</dbReference>
<dbReference type="GO" id="GO:0070181">
    <property type="term" value="F:small ribosomal subunit rRNA binding"/>
    <property type="evidence" value="ECO:0007669"/>
    <property type="project" value="TreeGrafter"/>
</dbReference>
<protein>
    <recommendedName>
        <fullName evidence="2 3">Small ribosomal subunit protein bS6</fullName>
    </recommendedName>
</protein>
<dbReference type="Proteomes" id="UP000824139">
    <property type="component" value="Unassembled WGS sequence"/>
</dbReference>
<keyword evidence="3" id="KW-0687">Ribonucleoprotein</keyword>
<dbReference type="PANTHER" id="PTHR21011">
    <property type="entry name" value="MITOCHONDRIAL 28S RIBOSOMAL PROTEIN S6"/>
    <property type="match status" value="1"/>
</dbReference>
<dbReference type="GO" id="GO:0006412">
    <property type="term" value="P:translation"/>
    <property type="evidence" value="ECO:0007669"/>
    <property type="project" value="UniProtKB-UniRule"/>
</dbReference>
<evidence type="ECO:0000313" key="4">
    <source>
        <dbReference type="EMBL" id="HIS83532.1"/>
    </source>
</evidence>
<dbReference type="Pfam" id="PF01250">
    <property type="entry name" value="Ribosomal_S6"/>
    <property type="match status" value="1"/>
</dbReference>
<dbReference type="NCBIfam" id="TIGR00166">
    <property type="entry name" value="S6"/>
    <property type="match status" value="1"/>
</dbReference>
<comment type="similarity">
    <text evidence="1 3">Belongs to the bacterial ribosomal protein bS6 family.</text>
</comment>
<dbReference type="PANTHER" id="PTHR21011:SF1">
    <property type="entry name" value="SMALL RIBOSOMAL SUBUNIT PROTEIN BS6M"/>
    <property type="match status" value="1"/>
</dbReference>